<dbReference type="InterPro" id="IPR038729">
    <property type="entry name" value="Rad50/SbcC_AAA"/>
</dbReference>
<dbReference type="Pfam" id="PF13476">
    <property type="entry name" value="AAA_23"/>
    <property type="match status" value="1"/>
</dbReference>
<dbReference type="InterPro" id="IPR003959">
    <property type="entry name" value="ATPase_AAA_core"/>
</dbReference>
<dbReference type="GO" id="GO:0006302">
    <property type="term" value="P:double-strand break repair"/>
    <property type="evidence" value="ECO:0007669"/>
    <property type="project" value="InterPro"/>
</dbReference>
<dbReference type="SUPFAM" id="SSF52540">
    <property type="entry name" value="P-loop containing nucleoside triphosphate hydrolases"/>
    <property type="match status" value="1"/>
</dbReference>
<dbReference type="AlphaFoldDB" id="A0A7S6RCG7"/>
<dbReference type="SMART" id="SM00382">
    <property type="entry name" value="AAA"/>
    <property type="match status" value="1"/>
</dbReference>
<evidence type="ECO:0000313" key="2">
    <source>
        <dbReference type="EMBL" id="QOV22416.1"/>
    </source>
</evidence>
<dbReference type="InterPro" id="IPR003593">
    <property type="entry name" value="AAA+_ATPase"/>
</dbReference>
<dbReference type="KEGG" id="aee:IM676_17365"/>
<dbReference type="RefSeq" id="WP_200988042.1">
    <property type="nucleotide sequence ID" value="NZ_CP063311.1"/>
</dbReference>
<dbReference type="Proteomes" id="UP000593846">
    <property type="component" value="Chromosome"/>
</dbReference>
<dbReference type="PANTHER" id="PTHR43581:SF2">
    <property type="entry name" value="EXCINUCLEASE ATPASE SUBUNIT"/>
    <property type="match status" value="1"/>
</dbReference>
<sequence length="483" mass="54410">MDTEDINKIRQQRLAGQWPKFLDSVSIDGLRGWNGQSIHFAFPVTAIVGENGTGKSTFLKASACAYENEVDKKRTYYPSSFFIDTHWDSISGVNLSYTVRQGSQVSSFKIKKPTKRWVFPEKRIKRQVFIFDIARTLPLDASVGYAKIAKLAASEISTDEITLDYRKFLSHILGRDYTKARFAISDVDANREVGLLTREFGEISQFHQGAGEDTTLDLMRSLQSIPDTSLLIIDEVEASLHPRAQRRLIRFLLWLSRQKRIQIILSTHSPYVLQELPQEARILLLPGTSGSNIVYGATPEFALSHLDENAHPELYVFVEDREAEIFLREILASSSESAELLTRLTIVPVGPSNVVQIMGNLAKNQKLPYKSIAVLDGDTKSNDGSCLNLPGNEAPERIVFNDLKDLAWPELTARFGIGAGNLYTYLEDAMLEPDHHKWTSMVGDRVIKSSTSVWETLVNQWCKSCLNNDVRQALLREIRDAIS</sequence>
<dbReference type="PANTHER" id="PTHR43581">
    <property type="entry name" value="ATP/GTP PHOSPHATASE"/>
    <property type="match status" value="1"/>
</dbReference>
<dbReference type="Pfam" id="PF13304">
    <property type="entry name" value="AAA_21"/>
    <property type="match status" value="1"/>
</dbReference>
<dbReference type="Gene3D" id="3.40.50.300">
    <property type="entry name" value="P-loop containing nucleotide triphosphate hydrolases"/>
    <property type="match status" value="1"/>
</dbReference>
<dbReference type="CDD" id="cd00267">
    <property type="entry name" value="ABC_ATPase"/>
    <property type="match status" value="1"/>
</dbReference>
<accession>A0A7S6RCG7</accession>
<protein>
    <submittedName>
        <fullName evidence="2">AAA family ATPase</fullName>
    </submittedName>
</protein>
<dbReference type="InterPro" id="IPR051396">
    <property type="entry name" value="Bact_Antivir_Def_Nuclease"/>
</dbReference>
<dbReference type="InterPro" id="IPR027417">
    <property type="entry name" value="P-loop_NTPase"/>
</dbReference>
<dbReference type="GO" id="GO:0005524">
    <property type="term" value="F:ATP binding"/>
    <property type="evidence" value="ECO:0007669"/>
    <property type="project" value="InterPro"/>
</dbReference>
<dbReference type="GO" id="GO:0016887">
    <property type="term" value="F:ATP hydrolysis activity"/>
    <property type="evidence" value="ECO:0007669"/>
    <property type="project" value="InterPro"/>
</dbReference>
<keyword evidence="3" id="KW-1185">Reference proteome</keyword>
<reference evidence="3" key="1">
    <citation type="submission" date="2020-10" db="EMBL/GenBank/DDBJ databases">
        <title>Genome-based taxonomic classification of the species Anabaenopsis elenkinii.</title>
        <authorList>
            <person name="Delbaje E."/>
            <person name="Andreote A.P.D."/>
            <person name="Pellegrinetti T.A."/>
            <person name="Cruz R.B."/>
            <person name="Branco L.H.Z."/>
            <person name="Fiore M.F."/>
        </authorList>
    </citation>
    <scope>NUCLEOTIDE SEQUENCE [LARGE SCALE GENOMIC DNA]</scope>
    <source>
        <strain evidence="3">CCIBt3563</strain>
    </source>
</reference>
<organism evidence="2 3">
    <name type="scientific">Anabaenopsis elenkinii CCIBt3563</name>
    <dbReference type="NCBI Taxonomy" id="2779889"/>
    <lineage>
        <taxon>Bacteria</taxon>
        <taxon>Bacillati</taxon>
        <taxon>Cyanobacteriota</taxon>
        <taxon>Cyanophyceae</taxon>
        <taxon>Nostocales</taxon>
        <taxon>Nodulariaceae</taxon>
        <taxon>Anabaenopsis</taxon>
    </lineage>
</organism>
<evidence type="ECO:0000313" key="3">
    <source>
        <dbReference type="Proteomes" id="UP000593846"/>
    </source>
</evidence>
<name>A0A7S6RCG7_9CYAN</name>
<dbReference type="EMBL" id="CP063311">
    <property type="protein sequence ID" value="QOV22416.1"/>
    <property type="molecule type" value="Genomic_DNA"/>
</dbReference>
<feature type="domain" description="AAA+ ATPase" evidence="1">
    <location>
        <begin position="41"/>
        <end position="288"/>
    </location>
</feature>
<gene>
    <name evidence="2" type="ORF">IM676_17365</name>
</gene>
<proteinExistence type="predicted"/>
<evidence type="ECO:0000259" key="1">
    <source>
        <dbReference type="SMART" id="SM00382"/>
    </source>
</evidence>